<feature type="transmembrane region" description="Helical" evidence="1">
    <location>
        <begin position="12"/>
        <end position="32"/>
    </location>
</feature>
<name>A0ABU6JHX8_9BURK</name>
<reference evidence="2 3" key="1">
    <citation type="submission" date="2023-10" db="EMBL/GenBank/DDBJ databases">
        <title>Noviherbaspirillum sp. CPCC 100848 genome assembly.</title>
        <authorList>
            <person name="Li X.Y."/>
            <person name="Fang X.M."/>
        </authorList>
    </citation>
    <scope>NUCLEOTIDE SEQUENCE [LARGE SCALE GENOMIC DNA]</scope>
    <source>
        <strain evidence="2 3">CPCC 100848</strain>
    </source>
</reference>
<evidence type="ECO:0000256" key="1">
    <source>
        <dbReference type="SAM" id="Phobius"/>
    </source>
</evidence>
<dbReference type="EMBL" id="JAWIIV010000044">
    <property type="protein sequence ID" value="MEC4723118.1"/>
    <property type="molecule type" value="Genomic_DNA"/>
</dbReference>
<sequence>MMRNPFRVGNPFYLCIAPVVWSIHFLCCYLLASLACGLVSAETAVRGIAVVTAIALGLLGYVAWTCNRHRTQRRQVALPSKTDPASADLTTRVTIGLCALSALTLLWVAYPSLVLPACVA</sequence>
<feature type="transmembrane region" description="Helical" evidence="1">
    <location>
        <begin position="89"/>
        <end position="110"/>
    </location>
</feature>
<accession>A0ABU6JHX8</accession>
<evidence type="ECO:0000313" key="2">
    <source>
        <dbReference type="EMBL" id="MEC4723118.1"/>
    </source>
</evidence>
<dbReference type="Proteomes" id="UP001352263">
    <property type="component" value="Unassembled WGS sequence"/>
</dbReference>
<keyword evidence="1" id="KW-0472">Membrane</keyword>
<comment type="caution">
    <text evidence="2">The sequence shown here is derived from an EMBL/GenBank/DDBJ whole genome shotgun (WGS) entry which is preliminary data.</text>
</comment>
<keyword evidence="1" id="KW-0812">Transmembrane</keyword>
<protein>
    <recommendedName>
        <fullName evidence="4">Transmembrane protein</fullName>
    </recommendedName>
</protein>
<proteinExistence type="predicted"/>
<gene>
    <name evidence="2" type="ORF">RY831_28570</name>
</gene>
<keyword evidence="3" id="KW-1185">Reference proteome</keyword>
<organism evidence="2 3">
    <name type="scientific">Noviherbaspirillum album</name>
    <dbReference type="NCBI Taxonomy" id="3080276"/>
    <lineage>
        <taxon>Bacteria</taxon>
        <taxon>Pseudomonadati</taxon>
        <taxon>Pseudomonadota</taxon>
        <taxon>Betaproteobacteria</taxon>
        <taxon>Burkholderiales</taxon>
        <taxon>Oxalobacteraceae</taxon>
        <taxon>Noviherbaspirillum</taxon>
    </lineage>
</organism>
<evidence type="ECO:0008006" key="4">
    <source>
        <dbReference type="Google" id="ProtNLM"/>
    </source>
</evidence>
<evidence type="ECO:0000313" key="3">
    <source>
        <dbReference type="Proteomes" id="UP001352263"/>
    </source>
</evidence>
<keyword evidence="1" id="KW-1133">Transmembrane helix</keyword>
<feature type="transmembrane region" description="Helical" evidence="1">
    <location>
        <begin position="44"/>
        <end position="64"/>
    </location>
</feature>